<keyword evidence="3 7" id="KW-0378">Hydrolase</keyword>
<dbReference type="GO" id="GO:0005737">
    <property type="term" value="C:cytoplasm"/>
    <property type="evidence" value="ECO:0007669"/>
    <property type="project" value="TreeGrafter"/>
</dbReference>
<dbReference type="PROSITE" id="PS51192">
    <property type="entry name" value="HELICASE_ATP_BIND_1"/>
    <property type="match status" value="1"/>
</dbReference>
<feature type="region of interest" description="Disordered" evidence="8">
    <location>
        <begin position="489"/>
        <end position="555"/>
    </location>
</feature>
<dbReference type="EMBL" id="JBGBPQ010000001">
    <property type="protein sequence ID" value="KAL1529378.1"/>
    <property type="molecule type" value="Genomic_DNA"/>
</dbReference>
<dbReference type="InterPro" id="IPR027417">
    <property type="entry name" value="P-loop_NTPase"/>
</dbReference>
<keyword evidence="5 7" id="KW-0067">ATP-binding</keyword>
<evidence type="ECO:0000256" key="8">
    <source>
        <dbReference type="SAM" id="MobiDB-lite"/>
    </source>
</evidence>
<feature type="region of interest" description="Disordered" evidence="8">
    <location>
        <begin position="1"/>
        <end position="59"/>
    </location>
</feature>
<organism evidence="11 12">
    <name type="scientific">Prymnesium parvum</name>
    <name type="common">Toxic golden alga</name>
    <dbReference type="NCBI Taxonomy" id="97485"/>
    <lineage>
        <taxon>Eukaryota</taxon>
        <taxon>Haptista</taxon>
        <taxon>Haptophyta</taxon>
        <taxon>Prymnesiophyceae</taxon>
        <taxon>Prymnesiales</taxon>
        <taxon>Prymnesiaceae</taxon>
        <taxon>Prymnesium</taxon>
    </lineage>
</organism>
<evidence type="ECO:0000256" key="4">
    <source>
        <dbReference type="ARBA" id="ARBA00022806"/>
    </source>
</evidence>
<dbReference type="GO" id="GO:0016787">
    <property type="term" value="F:hydrolase activity"/>
    <property type="evidence" value="ECO:0007669"/>
    <property type="project" value="UniProtKB-KW"/>
</dbReference>
<dbReference type="SUPFAM" id="SSF52540">
    <property type="entry name" value="P-loop containing nucleoside triphosphate hydrolases"/>
    <property type="match status" value="1"/>
</dbReference>
<dbReference type="InterPro" id="IPR011545">
    <property type="entry name" value="DEAD/DEAH_box_helicase_dom"/>
</dbReference>
<proteinExistence type="inferred from homology"/>
<evidence type="ECO:0000256" key="1">
    <source>
        <dbReference type="ARBA" id="ARBA00005446"/>
    </source>
</evidence>
<comment type="caution">
    <text evidence="11">The sequence shown here is derived from an EMBL/GenBank/DDBJ whole genome shotgun (WGS) entry which is preliminary data.</text>
</comment>
<evidence type="ECO:0000256" key="7">
    <source>
        <dbReference type="RuleBase" id="RU364117"/>
    </source>
</evidence>
<dbReference type="GO" id="GO:0005634">
    <property type="term" value="C:nucleus"/>
    <property type="evidence" value="ECO:0007669"/>
    <property type="project" value="UniProtKB-SubCell"/>
</dbReference>
<dbReference type="Pfam" id="PF00270">
    <property type="entry name" value="DEAD"/>
    <property type="match status" value="1"/>
</dbReference>
<reference evidence="11 12" key="1">
    <citation type="journal article" date="2024" name="Science">
        <title>Giant polyketide synthase enzymes in the biosynthesis of giant marine polyether toxins.</title>
        <authorList>
            <person name="Fallon T.R."/>
            <person name="Shende V.V."/>
            <person name="Wierzbicki I.H."/>
            <person name="Pendleton A.L."/>
            <person name="Watervoot N.F."/>
            <person name="Auber R.P."/>
            <person name="Gonzalez D.J."/>
            <person name="Wisecaver J.H."/>
            <person name="Moore B.S."/>
        </authorList>
    </citation>
    <scope>NUCLEOTIDE SEQUENCE [LARGE SCALE GENOMIC DNA]</scope>
    <source>
        <strain evidence="11 12">12B1</strain>
    </source>
</reference>
<dbReference type="AlphaFoldDB" id="A0AB34K861"/>
<comment type="similarity">
    <text evidence="1 7">Belongs to the helicase family. RecQ subfamily.</text>
</comment>
<dbReference type="EC" id="5.6.2.4" evidence="7"/>
<dbReference type="GO" id="GO:0005694">
    <property type="term" value="C:chromosome"/>
    <property type="evidence" value="ECO:0007669"/>
    <property type="project" value="TreeGrafter"/>
</dbReference>
<feature type="region of interest" description="Disordered" evidence="8">
    <location>
        <begin position="568"/>
        <end position="587"/>
    </location>
</feature>
<dbReference type="InterPro" id="IPR014001">
    <property type="entry name" value="Helicase_ATP-bd"/>
</dbReference>
<keyword evidence="2 7" id="KW-0547">Nucleotide-binding</keyword>
<dbReference type="Pfam" id="PF16124">
    <property type="entry name" value="RecQ_Zn_bind"/>
    <property type="match status" value="1"/>
</dbReference>
<evidence type="ECO:0000256" key="6">
    <source>
        <dbReference type="ARBA" id="ARBA00034617"/>
    </source>
</evidence>
<dbReference type="GO" id="GO:0000724">
    <property type="term" value="P:double-strand break repair via homologous recombination"/>
    <property type="evidence" value="ECO:0007669"/>
    <property type="project" value="TreeGrafter"/>
</dbReference>
<comment type="subcellular location">
    <subcellularLocation>
        <location evidence="7">Nucleus</location>
    </subcellularLocation>
</comment>
<keyword evidence="7" id="KW-0539">Nucleus</keyword>
<dbReference type="CDD" id="cd17920">
    <property type="entry name" value="DEXHc_RecQ"/>
    <property type="match status" value="1"/>
</dbReference>
<dbReference type="NCBIfam" id="TIGR00614">
    <property type="entry name" value="recQ_fam"/>
    <property type="match status" value="1"/>
</dbReference>
<keyword evidence="4 7" id="KW-0347">Helicase</keyword>
<dbReference type="Gene3D" id="3.40.50.300">
    <property type="entry name" value="P-loop containing nucleotide triphosphate hydrolases"/>
    <property type="match status" value="2"/>
</dbReference>
<feature type="compositionally biased region" description="Low complexity" evidence="8">
    <location>
        <begin position="1"/>
        <end position="56"/>
    </location>
</feature>
<dbReference type="InterPro" id="IPR001650">
    <property type="entry name" value="Helicase_C-like"/>
</dbReference>
<sequence length="587" mass="62209">MSAAPSTTKSAAPSTTKSAAPSTTKSAAPCTTKSPAPSTTKSAAPSTTKSPAPSTTRETAERVLERVFGLPCLRPGQWEAVSAALSGRDSAVFLPTGAGKSMCYILPALLSSGVVVVISPLLSLIDEQVAKLAKLGVAAASISSARSKKENAAVLEMLAARPPALRLLFVSPEAASTQRLLESLASLARARLLALLAVDEAHCVCQWGHDFRPSYLQLGTTVRNALQSTPLMALSATATHAVRASLTSQLRLREPVQISRGFDRAEIFYEVVLKDLPRAGGAYAHLLGRLRGQHAAQCGIIFAATRAATGELALRLASDGVAAAAYHAGLAAGERASAQRRWMDGEVRVMVATIAFGMGIDKRDVRFVIHWSLPQSFEAYYQESGRAARDGAQATSTLYYSEDDAGLARFLLRKTSAEEMVAARTAAFARLVSYCRMSRGCRRASLLEHFGETRLPLARGAVCCDLCSTPAEAAAAAAALSLQEQSQCMEGGRSHTPGATAPHSRWKLDRHDTGLASSESESEDEGQTRKHVQRSSAVPAALIPRGHKRATSTEVSARLNALAALEEAEEASAAESKSKKLRRYLNS</sequence>
<feature type="domain" description="Helicase C-terminal" evidence="10">
    <location>
        <begin position="282"/>
        <end position="432"/>
    </location>
</feature>
<gene>
    <name evidence="11" type="ORF">AB1Y20_000330</name>
</gene>
<dbReference type="SMART" id="SM00490">
    <property type="entry name" value="HELICc"/>
    <property type="match status" value="1"/>
</dbReference>
<dbReference type="Pfam" id="PF00271">
    <property type="entry name" value="Helicase_C"/>
    <property type="match status" value="1"/>
</dbReference>
<dbReference type="InterPro" id="IPR004589">
    <property type="entry name" value="DNA_helicase_ATP-dep_RecQ"/>
</dbReference>
<dbReference type="InterPro" id="IPR032284">
    <property type="entry name" value="RecQ_Zn-bd"/>
</dbReference>
<name>A0AB34K861_PRYPA</name>
<evidence type="ECO:0000256" key="2">
    <source>
        <dbReference type="ARBA" id="ARBA00022741"/>
    </source>
</evidence>
<dbReference type="FunFam" id="3.40.50.300:FF:001389">
    <property type="entry name" value="ATP-dependent DNA helicase RecQ"/>
    <property type="match status" value="1"/>
</dbReference>
<dbReference type="GO" id="GO:0003676">
    <property type="term" value="F:nucleic acid binding"/>
    <property type="evidence" value="ECO:0007669"/>
    <property type="project" value="InterPro"/>
</dbReference>
<evidence type="ECO:0000256" key="5">
    <source>
        <dbReference type="ARBA" id="ARBA00022840"/>
    </source>
</evidence>
<evidence type="ECO:0000313" key="11">
    <source>
        <dbReference type="EMBL" id="KAL1529378.1"/>
    </source>
</evidence>
<dbReference type="SMART" id="SM00487">
    <property type="entry name" value="DEXDc"/>
    <property type="match status" value="1"/>
</dbReference>
<protein>
    <recommendedName>
        <fullName evidence="7">ATP-dependent DNA helicase</fullName>
        <ecNumber evidence="7">5.6.2.4</ecNumber>
    </recommendedName>
</protein>
<feature type="domain" description="Helicase ATP-binding" evidence="9">
    <location>
        <begin position="81"/>
        <end position="256"/>
    </location>
</feature>
<accession>A0AB34K861</accession>
<dbReference type="GO" id="GO:0043138">
    <property type="term" value="F:3'-5' DNA helicase activity"/>
    <property type="evidence" value="ECO:0007669"/>
    <property type="project" value="UniProtKB-EC"/>
</dbReference>
<dbReference type="GO" id="GO:0005524">
    <property type="term" value="F:ATP binding"/>
    <property type="evidence" value="ECO:0007669"/>
    <property type="project" value="UniProtKB-KW"/>
</dbReference>
<dbReference type="PANTHER" id="PTHR13710:SF155">
    <property type="entry name" value="ATP-DEPENDENT DNA HELICASE Q-LIKE 3"/>
    <property type="match status" value="1"/>
</dbReference>
<dbReference type="PANTHER" id="PTHR13710">
    <property type="entry name" value="DNA HELICASE RECQ FAMILY MEMBER"/>
    <property type="match status" value="1"/>
</dbReference>
<evidence type="ECO:0000259" key="10">
    <source>
        <dbReference type="PROSITE" id="PS51194"/>
    </source>
</evidence>
<dbReference type="Proteomes" id="UP001515480">
    <property type="component" value="Unassembled WGS sequence"/>
</dbReference>
<dbReference type="GO" id="GO:0009378">
    <property type="term" value="F:four-way junction helicase activity"/>
    <property type="evidence" value="ECO:0007669"/>
    <property type="project" value="TreeGrafter"/>
</dbReference>
<dbReference type="PROSITE" id="PS51194">
    <property type="entry name" value="HELICASE_CTER"/>
    <property type="match status" value="1"/>
</dbReference>
<comment type="catalytic activity">
    <reaction evidence="6 7">
        <text>Couples ATP hydrolysis with the unwinding of duplex DNA by translocating in the 3'-5' direction.</text>
        <dbReference type="EC" id="5.6.2.4"/>
    </reaction>
</comment>
<evidence type="ECO:0000313" key="12">
    <source>
        <dbReference type="Proteomes" id="UP001515480"/>
    </source>
</evidence>
<evidence type="ECO:0000256" key="3">
    <source>
        <dbReference type="ARBA" id="ARBA00022801"/>
    </source>
</evidence>
<evidence type="ECO:0000259" key="9">
    <source>
        <dbReference type="PROSITE" id="PS51192"/>
    </source>
</evidence>
<comment type="catalytic activity">
    <reaction evidence="7">
        <text>ATP + H2O = ADP + phosphate + H(+)</text>
        <dbReference type="Rhea" id="RHEA:13065"/>
        <dbReference type="ChEBI" id="CHEBI:15377"/>
        <dbReference type="ChEBI" id="CHEBI:15378"/>
        <dbReference type="ChEBI" id="CHEBI:30616"/>
        <dbReference type="ChEBI" id="CHEBI:43474"/>
        <dbReference type="ChEBI" id="CHEBI:456216"/>
    </reaction>
</comment>
<keyword evidence="12" id="KW-1185">Reference proteome</keyword>